<dbReference type="RefSeq" id="WP_208058131.1">
    <property type="nucleotide sequence ID" value="NZ_JAGDYP010000002.1"/>
</dbReference>
<dbReference type="SUPFAM" id="SSF55811">
    <property type="entry name" value="Nudix"/>
    <property type="match status" value="1"/>
</dbReference>
<dbReference type="CDD" id="cd00056">
    <property type="entry name" value="ENDO3c"/>
    <property type="match status" value="1"/>
</dbReference>
<dbReference type="PANTHER" id="PTHR42944:SF1">
    <property type="entry name" value="ADENINE DNA GLYCOSYLASE"/>
    <property type="match status" value="1"/>
</dbReference>
<comment type="function">
    <text evidence="2">Adenine glycosylase active on G-A mispairs. MutY also corrects error-prone DNA synthesis past GO lesions which are due to the oxidatively damaged form of guanine: 7,8-dihydro-8-oxoguanine (8-oxo-dGTP).</text>
</comment>
<dbReference type="EC" id="3.2.2.31" evidence="4 14"/>
<reference evidence="16 17" key="1">
    <citation type="submission" date="2021-03" db="EMBL/GenBank/DDBJ databases">
        <title>Isolation and description of Capnocytophaga bilenii sp. nov., a novel Capnocytophaga species, isolated from a gingivitis subject.</title>
        <authorList>
            <person name="Antezack A."/>
            <person name="Monnet-Corti V."/>
            <person name="La Scola B."/>
        </authorList>
    </citation>
    <scope>NUCLEOTIDE SEQUENCE [LARGE SCALE GENOMIC DNA]</scope>
    <source>
        <strain evidence="16 17">Marseille-Q4570</strain>
    </source>
</reference>
<comment type="catalytic activity">
    <reaction evidence="1 14">
        <text>Hydrolyzes free adenine bases from 7,8-dihydro-8-oxoguanine:adenine mismatched double-stranded DNA, leaving an apurinic site.</text>
        <dbReference type="EC" id="3.2.2.31"/>
    </reaction>
</comment>
<dbReference type="InterPro" id="IPR003265">
    <property type="entry name" value="HhH-GPD_domain"/>
</dbReference>
<dbReference type="Pfam" id="PF14815">
    <property type="entry name" value="NUDIX_4"/>
    <property type="match status" value="1"/>
</dbReference>
<keyword evidence="7" id="KW-0479">Metal-binding</keyword>
<keyword evidence="6" id="KW-0004">4Fe-4S</keyword>
<keyword evidence="9" id="KW-0378">Hydrolase</keyword>
<accession>A0ABS3PVU6</accession>
<evidence type="ECO:0000256" key="12">
    <source>
        <dbReference type="ARBA" id="ARBA00023204"/>
    </source>
</evidence>
<dbReference type="InterPro" id="IPR011257">
    <property type="entry name" value="DNA_glycosylase"/>
</dbReference>
<dbReference type="InterPro" id="IPR029119">
    <property type="entry name" value="MutY_C"/>
</dbReference>
<dbReference type="InterPro" id="IPR000445">
    <property type="entry name" value="HhH_motif"/>
</dbReference>
<proteinExistence type="inferred from homology"/>
<keyword evidence="11" id="KW-0411">Iron-sulfur</keyword>
<dbReference type="InterPro" id="IPR015797">
    <property type="entry name" value="NUDIX_hydrolase-like_dom_sf"/>
</dbReference>
<keyword evidence="13 14" id="KW-0326">Glycosidase</keyword>
<evidence type="ECO:0000256" key="9">
    <source>
        <dbReference type="ARBA" id="ARBA00022801"/>
    </source>
</evidence>
<keyword evidence="8 14" id="KW-0227">DNA damage</keyword>
<feature type="domain" description="HhH-GPD" evidence="15">
    <location>
        <begin position="45"/>
        <end position="196"/>
    </location>
</feature>
<dbReference type="Gene3D" id="1.10.340.30">
    <property type="entry name" value="Hypothetical protein, domain 2"/>
    <property type="match status" value="1"/>
</dbReference>
<comment type="cofactor">
    <cofactor evidence="14">
        <name>[4Fe-4S] cluster</name>
        <dbReference type="ChEBI" id="CHEBI:49883"/>
    </cofactor>
    <text evidence="14">Binds 1 [4Fe-4S] cluster.</text>
</comment>
<protein>
    <recommendedName>
        <fullName evidence="5 14">Adenine DNA glycosylase</fullName>
        <ecNumber evidence="4 14">3.2.2.31</ecNumber>
    </recommendedName>
</protein>
<evidence type="ECO:0000256" key="5">
    <source>
        <dbReference type="ARBA" id="ARBA00022023"/>
    </source>
</evidence>
<keyword evidence="10 14" id="KW-0408">Iron</keyword>
<dbReference type="InterPro" id="IPR044298">
    <property type="entry name" value="MIG/MutY"/>
</dbReference>
<evidence type="ECO:0000256" key="4">
    <source>
        <dbReference type="ARBA" id="ARBA00012045"/>
    </source>
</evidence>
<name>A0ABS3PVU6_9FLAO</name>
<evidence type="ECO:0000256" key="10">
    <source>
        <dbReference type="ARBA" id="ARBA00023004"/>
    </source>
</evidence>
<dbReference type="Pfam" id="PF00730">
    <property type="entry name" value="HhH-GPD"/>
    <property type="match status" value="1"/>
</dbReference>
<evidence type="ECO:0000259" key="15">
    <source>
        <dbReference type="SMART" id="SM00478"/>
    </source>
</evidence>
<evidence type="ECO:0000256" key="7">
    <source>
        <dbReference type="ARBA" id="ARBA00022723"/>
    </source>
</evidence>
<evidence type="ECO:0000313" key="16">
    <source>
        <dbReference type="EMBL" id="MBO1883434.1"/>
    </source>
</evidence>
<evidence type="ECO:0000313" key="17">
    <source>
        <dbReference type="Proteomes" id="UP000681610"/>
    </source>
</evidence>
<dbReference type="Gene3D" id="3.90.79.10">
    <property type="entry name" value="Nucleoside Triphosphate Pyrophosphohydrolase"/>
    <property type="match status" value="1"/>
</dbReference>
<gene>
    <name evidence="16" type="primary">mutY</name>
    <name evidence="16" type="ORF">J4N46_03095</name>
</gene>
<keyword evidence="12" id="KW-0234">DNA repair</keyword>
<evidence type="ECO:0000256" key="11">
    <source>
        <dbReference type="ARBA" id="ARBA00023014"/>
    </source>
</evidence>
<dbReference type="EMBL" id="JAGDYP010000002">
    <property type="protein sequence ID" value="MBO1883434.1"/>
    <property type="molecule type" value="Genomic_DNA"/>
</dbReference>
<dbReference type="Proteomes" id="UP000681610">
    <property type="component" value="Unassembled WGS sequence"/>
</dbReference>
<dbReference type="PANTHER" id="PTHR42944">
    <property type="entry name" value="ADENINE DNA GLYCOSYLASE"/>
    <property type="match status" value="1"/>
</dbReference>
<dbReference type="InterPro" id="IPR023170">
    <property type="entry name" value="HhH_base_excis_C"/>
</dbReference>
<organism evidence="16 17">
    <name type="scientific">Capnocytophaga bilenii</name>
    <dbReference type="NCBI Taxonomy" id="2819369"/>
    <lineage>
        <taxon>Bacteria</taxon>
        <taxon>Pseudomonadati</taxon>
        <taxon>Bacteroidota</taxon>
        <taxon>Flavobacteriia</taxon>
        <taxon>Flavobacteriales</taxon>
        <taxon>Flavobacteriaceae</taxon>
        <taxon>Capnocytophaga</taxon>
    </lineage>
</organism>
<evidence type="ECO:0000256" key="2">
    <source>
        <dbReference type="ARBA" id="ARBA00002933"/>
    </source>
</evidence>
<evidence type="ECO:0000256" key="13">
    <source>
        <dbReference type="ARBA" id="ARBA00023295"/>
    </source>
</evidence>
<dbReference type="CDD" id="cd03431">
    <property type="entry name" value="NUDIX_DNA_Glycosylase_C-MutY"/>
    <property type="match status" value="1"/>
</dbReference>
<keyword evidence="17" id="KW-1185">Reference proteome</keyword>
<evidence type="ECO:0000256" key="8">
    <source>
        <dbReference type="ARBA" id="ARBA00022763"/>
    </source>
</evidence>
<dbReference type="InterPro" id="IPR005760">
    <property type="entry name" value="A/G_AdeGlyc_MutY"/>
</dbReference>
<dbReference type="SMART" id="SM00478">
    <property type="entry name" value="ENDO3c"/>
    <property type="match status" value="1"/>
</dbReference>
<dbReference type="Gene3D" id="1.10.1670.10">
    <property type="entry name" value="Helix-hairpin-Helix base-excision DNA repair enzymes (C-terminal)"/>
    <property type="match status" value="1"/>
</dbReference>
<evidence type="ECO:0000256" key="1">
    <source>
        <dbReference type="ARBA" id="ARBA00000843"/>
    </source>
</evidence>
<evidence type="ECO:0000256" key="6">
    <source>
        <dbReference type="ARBA" id="ARBA00022485"/>
    </source>
</evidence>
<evidence type="ECO:0000256" key="14">
    <source>
        <dbReference type="RuleBase" id="RU365096"/>
    </source>
</evidence>
<sequence>MPTDKHTHKHLWFSDRLIAWFATAQRTLPWRGTTNPYKVWLSEIILQQTRVVQGLPYYERFLATFPTVQHLAKADEAQVLKLWQGLGYYSRAKNLHHTAQYITFELKGVFPTNYEGLVKLKGIGDYTASAIASFCYNEPCAVVDGNVYRVLSRVFGIETAINSTQGAKEFKELAVLLLDKQQAGLHNQALMEFGALQCVPQSPDCNGCVLRDKCWAFQHKKVEGLPVKEKKLTIKKRYFNYIVWLSADKKTQLQRREAKDIWQGLYEFPLIETTEVATATTIKQQLALTDEKALSLYNEQPIVHKLTHQHIYTHFWIVETETLGNAITVEELHEYPVSALTANFIASFWKMI</sequence>
<comment type="caution">
    <text evidence="16">The sequence shown here is derived from an EMBL/GenBank/DDBJ whole genome shotgun (WGS) entry which is preliminary data.</text>
</comment>
<dbReference type="NCBIfam" id="TIGR01084">
    <property type="entry name" value="mutY"/>
    <property type="match status" value="1"/>
</dbReference>
<comment type="similarity">
    <text evidence="3 14">Belongs to the Nth/MutY family.</text>
</comment>
<evidence type="ECO:0000256" key="3">
    <source>
        <dbReference type="ARBA" id="ARBA00008343"/>
    </source>
</evidence>
<dbReference type="SUPFAM" id="SSF48150">
    <property type="entry name" value="DNA-glycosylase"/>
    <property type="match status" value="1"/>
</dbReference>
<dbReference type="Pfam" id="PF00633">
    <property type="entry name" value="HHH"/>
    <property type="match status" value="1"/>
</dbReference>